<evidence type="ECO:0000313" key="3">
    <source>
        <dbReference type="EMBL" id="RHE98308.1"/>
    </source>
</evidence>
<dbReference type="AlphaFoldDB" id="A0A395UW82"/>
<dbReference type="Proteomes" id="UP000283501">
    <property type="component" value="Unassembled WGS sequence"/>
</dbReference>
<dbReference type="Proteomes" id="UP000266066">
    <property type="component" value="Unassembled WGS sequence"/>
</dbReference>
<evidence type="ECO:0000313" key="4">
    <source>
        <dbReference type="Proteomes" id="UP000266066"/>
    </source>
</evidence>
<accession>A0A395UW82</accession>
<feature type="domain" description="TIR" evidence="1">
    <location>
        <begin position="4"/>
        <end position="151"/>
    </location>
</feature>
<evidence type="ECO:0000259" key="1">
    <source>
        <dbReference type="PROSITE" id="PS50104"/>
    </source>
</evidence>
<dbReference type="InterPro" id="IPR000157">
    <property type="entry name" value="TIR_dom"/>
</dbReference>
<dbReference type="EMBL" id="QRUJ01000013">
    <property type="protein sequence ID" value="RGR53332.1"/>
    <property type="molecule type" value="Genomic_DNA"/>
</dbReference>
<dbReference type="Pfam" id="PF13676">
    <property type="entry name" value="TIR_2"/>
    <property type="match status" value="1"/>
</dbReference>
<dbReference type="GO" id="GO:0007165">
    <property type="term" value="P:signal transduction"/>
    <property type="evidence" value="ECO:0007669"/>
    <property type="project" value="InterPro"/>
</dbReference>
<dbReference type="EMBL" id="QSKY01000056">
    <property type="protein sequence ID" value="RHE98308.1"/>
    <property type="molecule type" value="Genomic_DNA"/>
</dbReference>
<dbReference type="InterPro" id="IPR035897">
    <property type="entry name" value="Toll_tir_struct_dom_sf"/>
</dbReference>
<organism evidence="2 4">
    <name type="scientific">Agathobacter rectalis</name>
    <dbReference type="NCBI Taxonomy" id="39491"/>
    <lineage>
        <taxon>Bacteria</taxon>
        <taxon>Bacillati</taxon>
        <taxon>Bacillota</taxon>
        <taxon>Clostridia</taxon>
        <taxon>Lachnospirales</taxon>
        <taxon>Lachnospiraceae</taxon>
        <taxon>Agathobacter</taxon>
    </lineage>
</organism>
<gene>
    <name evidence="3" type="ORF">DW703_17105</name>
    <name evidence="2" type="ORF">DWY38_11570</name>
</gene>
<proteinExistence type="predicted"/>
<evidence type="ECO:0000313" key="5">
    <source>
        <dbReference type="Proteomes" id="UP000283501"/>
    </source>
</evidence>
<dbReference type="SUPFAM" id="SSF52200">
    <property type="entry name" value="Toll/Interleukin receptor TIR domain"/>
    <property type="match status" value="1"/>
</dbReference>
<protein>
    <submittedName>
        <fullName evidence="2">Toll/interleukin-1 receptor domain-containing protein</fullName>
    </submittedName>
</protein>
<reference evidence="4 5" key="1">
    <citation type="submission" date="2018-08" db="EMBL/GenBank/DDBJ databases">
        <title>A genome reference for cultivated species of the human gut microbiota.</title>
        <authorList>
            <person name="Zou Y."/>
            <person name="Xue W."/>
            <person name="Luo G."/>
        </authorList>
    </citation>
    <scope>NUCLEOTIDE SEQUENCE [LARGE SCALE GENOMIC DNA]</scope>
    <source>
        <strain evidence="2 4">AF25-15</strain>
        <strain evidence="3 5">AM26-2LB</strain>
    </source>
</reference>
<evidence type="ECO:0000313" key="2">
    <source>
        <dbReference type="EMBL" id="RGR53332.1"/>
    </source>
</evidence>
<name>A0A395UW82_9FIRM</name>
<dbReference type="PROSITE" id="PS50104">
    <property type="entry name" value="TIR"/>
    <property type="match status" value="1"/>
</dbReference>
<keyword evidence="2" id="KW-0675">Receptor</keyword>
<dbReference type="Gene3D" id="3.40.50.10140">
    <property type="entry name" value="Toll/interleukin-1 receptor homology (TIR) domain"/>
    <property type="match status" value="1"/>
</dbReference>
<sequence length="366" mass="43274">MKNYMSKIFISWSKEKSRDLAIEIKSLLESLDPHSKVFMSENDISAGEPVQKKIIQEITECDILLLCFTKENKKSPWLLYEAGFANGLNKRIIPFLFDVDPNWHSWIDNPMNFAREINVTESDFTEKFIQGFDLHDSSYVRNILDNFIKRTEEIKEKHRQIDVQCEEFVELLTSNDAFRAESPIYRNRTAFFLTGFETFDLWKSVVQSFLYTGKYLWIYGRKNMKLFGGNFNDLFEYLEEKSENKDMFGIDFRCLFLNPTSEEVKFAHKQQDIFLQELDATIKRAKHIIGDNQVLQKCFRMYSNRREEVIIRLDNCIIYSKPHFDENGQPQIMTDTKFEVFSVSSKRGQECIQKYCDVWNSAVALF</sequence>
<comment type="caution">
    <text evidence="2">The sequence shown here is derived from an EMBL/GenBank/DDBJ whole genome shotgun (WGS) entry which is preliminary data.</text>
</comment>